<dbReference type="RefSeq" id="XP_067174254.1">
    <property type="nucleotide sequence ID" value="XM_067318149.1"/>
</dbReference>
<dbReference type="GeneID" id="92510661"/>
<dbReference type="EMBL" id="JAFEUZ010000036">
    <property type="protein sequence ID" value="KAG5464317.1"/>
    <property type="molecule type" value="Genomic_DNA"/>
</dbReference>
<dbReference type="GO" id="GO:0046872">
    <property type="term" value="F:metal ion binding"/>
    <property type="evidence" value="ECO:0007669"/>
    <property type="project" value="UniProtKB-KW"/>
</dbReference>
<feature type="domain" description="Cytochrome b5 heme-binding" evidence="5">
    <location>
        <begin position="1"/>
        <end position="78"/>
    </location>
</feature>
<dbReference type="GO" id="GO:0016020">
    <property type="term" value="C:membrane"/>
    <property type="evidence" value="ECO:0007669"/>
    <property type="project" value="TreeGrafter"/>
</dbReference>
<gene>
    <name evidence="6" type="ORF">LSCM1_00499</name>
</gene>
<accession>A0A836K9W8</accession>
<evidence type="ECO:0000313" key="7">
    <source>
        <dbReference type="Proteomes" id="UP000673552"/>
    </source>
</evidence>
<comment type="caution">
    <text evidence="6">The sequence shown here is derived from an EMBL/GenBank/DDBJ whole genome shotgun (WGS) entry which is preliminary data.</text>
</comment>
<proteinExistence type="inferred from homology"/>
<name>A0A836K9W8_9TRYP</name>
<evidence type="ECO:0000256" key="2">
    <source>
        <dbReference type="ARBA" id="ARBA00022723"/>
    </source>
</evidence>
<keyword evidence="3" id="KW-0408">Iron</keyword>
<dbReference type="SUPFAM" id="SSF55856">
    <property type="entry name" value="Cytochrome b5-like heme/steroid binding domain"/>
    <property type="match status" value="1"/>
</dbReference>
<organism evidence="6 7">
    <name type="scientific">Leishmania martiniquensis</name>
    <dbReference type="NCBI Taxonomy" id="1580590"/>
    <lineage>
        <taxon>Eukaryota</taxon>
        <taxon>Discoba</taxon>
        <taxon>Euglenozoa</taxon>
        <taxon>Kinetoplastea</taxon>
        <taxon>Metakinetoplastina</taxon>
        <taxon>Trypanosomatida</taxon>
        <taxon>Trypanosomatidae</taxon>
        <taxon>Leishmaniinae</taxon>
        <taxon>Leishmania</taxon>
    </lineage>
</organism>
<dbReference type="GO" id="GO:0020037">
    <property type="term" value="F:heme binding"/>
    <property type="evidence" value="ECO:0007669"/>
    <property type="project" value="TreeGrafter"/>
</dbReference>
<dbReference type="PANTHER" id="PTHR19359:SF95">
    <property type="entry name" value="CYTOCHROME B5 TYPE B"/>
    <property type="match status" value="1"/>
</dbReference>
<protein>
    <recommendedName>
        <fullName evidence="5">Cytochrome b5 heme-binding domain-containing protein</fullName>
    </recommendedName>
</protein>
<evidence type="ECO:0000256" key="3">
    <source>
        <dbReference type="ARBA" id="ARBA00023004"/>
    </source>
</evidence>
<sequence length="79" mass="8976">MQEFTRDEVEAHCTPQDFWVIVDGHVYHLDVDFITTLHPGGLIIMGSAGKDGSATFREHHNIEKVKPFSEEHCIGKLKE</sequence>
<keyword evidence="1" id="KW-0349">Heme</keyword>
<evidence type="ECO:0000259" key="5">
    <source>
        <dbReference type="PROSITE" id="PS50255"/>
    </source>
</evidence>
<evidence type="ECO:0000313" key="6">
    <source>
        <dbReference type="EMBL" id="KAG5464317.1"/>
    </source>
</evidence>
<dbReference type="PROSITE" id="PS50255">
    <property type="entry name" value="CYTOCHROME_B5_2"/>
    <property type="match status" value="1"/>
</dbReference>
<dbReference type="KEGG" id="lmat:92510661"/>
<dbReference type="SMART" id="SM01117">
    <property type="entry name" value="Cyt-b5"/>
    <property type="match status" value="1"/>
</dbReference>
<dbReference type="InterPro" id="IPR036400">
    <property type="entry name" value="Cyt_B5-like_heme/steroid_sf"/>
</dbReference>
<keyword evidence="7" id="KW-1185">Reference proteome</keyword>
<comment type="similarity">
    <text evidence="4">Belongs to the cytochrome b5 family.</text>
</comment>
<dbReference type="Pfam" id="PF00173">
    <property type="entry name" value="Cyt-b5"/>
    <property type="match status" value="1"/>
</dbReference>
<dbReference type="OrthoDB" id="260519at2759"/>
<dbReference type="InterPro" id="IPR050668">
    <property type="entry name" value="Cytochrome_b5"/>
</dbReference>
<dbReference type="AlphaFoldDB" id="A0A836K9W8"/>
<dbReference type="InterPro" id="IPR001199">
    <property type="entry name" value="Cyt_B5-like_heme/steroid-bd"/>
</dbReference>
<dbReference type="Gene3D" id="3.10.120.10">
    <property type="entry name" value="Cytochrome b5-like heme/steroid binding domain"/>
    <property type="match status" value="1"/>
</dbReference>
<dbReference type="Proteomes" id="UP000673552">
    <property type="component" value="Chromosome 36"/>
</dbReference>
<evidence type="ECO:0000256" key="1">
    <source>
        <dbReference type="ARBA" id="ARBA00022617"/>
    </source>
</evidence>
<reference evidence="6 7" key="1">
    <citation type="submission" date="2021-03" db="EMBL/GenBank/DDBJ databases">
        <title>Leishmania (Mundinia) martiniquensis Genome sequencing and assembly.</title>
        <authorList>
            <person name="Almutairi H."/>
            <person name="Gatherer D."/>
        </authorList>
    </citation>
    <scope>NUCLEOTIDE SEQUENCE [LARGE SCALE GENOMIC DNA]</scope>
    <source>
        <strain evidence="6">LSCM1</strain>
    </source>
</reference>
<evidence type="ECO:0000256" key="4">
    <source>
        <dbReference type="ARBA" id="ARBA00038168"/>
    </source>
</evidence>
<dbReference type="PANTHER" id="PTHR19359">
    <property type="entry name" value="CYTOCHROME B5"/>
    <property type="match status" value="1"/>
</dbReference>
<keyword evidence="2" id="KW-0479">Metal-binding</keyword>